<feature type="transmembrane region" description="Helical" evidence="1">
    <location>
        <begin position="121"/>
        <end position="141"/>
    </location>
</feature>
<keyword evidence="1" id="KW-1133">Transmembrane helix</keyword>
<keyword evidence="3" id="KW-1185">Reference proteome</keyword>
<dbReference type="InterPro" id="IPR018750">
    <property type="entry name" value="DUF2306_membrane"/>
</dbReference>
<accession>A0ABP8KAU9</accession>
<reference evidence="3" key="1">
    <citation type="journal article" date="2019" name="Int. J. Syst. Evol. Microbiol.">
        <title>The Global Catalogue of Microorganisms (GCM) 10K type strain sequencing project: providing services to taxonomists for standard genome sequencing and annotation.</title>
        <authorList>
            <consortium name="The Broad Institute Genomics Platform"/>
            <consortium name="The Broad Institute Genome Sequencing Center for Infectious Disease"/>
            <person name="Wu L."/>
            <person name="Ma J."/>
        </authorList>
    </citation>
    <scope>NUCLEOTIDE SEQUENCE [LARGE SCALE GENOMIC DNA]</scope>
    <source>
        <strain evidence="3">JCM 17809</strain>
    </source>
</reference>
<feature type="transmembrane region" description="Helical" evidence="1">
    <location>
        <begin position="50"/>
        <end position="69"/>
    </location>
</feature>
<evidence type="ECO:0000313" key="2">
    <source>
        <dbReference type="EMBL" id="GAA4402964.1"/>
    </source>
</evidence>
<dbReference type="Proteomes" id="UP001500945">
    <property type="component" value="Unassembled WGS sequence"/>
</dbReference>
<feature type="transmembrane region" description="Helical" evidence="1">
    <location>
        <begin position="90"/>
        <end position="109"/>
    </location>
</feature>
<comment type="caution">
    <text evidence="2">The sequence shown here is derived from an EMBL/GenBank/DDBJ whole genome shotgun (WGS) entry which is preliminary data.</text>
</comment>
<proteinExistence type="predicted"/>
<dbReference type="EMBL" id="BAABGM010000009">
    <property type="protein sequence ID" value="GAA4402964.1"/>
    <property type="molecule type" value="Genomic_DNA"/>
</dbReference>
<dbReference type="Pfam" id="PF10067">
    <property type="entry name" value="DUF2306"/>
    <property type="match status" value="1"/>
</dbReference>
<name>A0ABP8KAU9_9MICO</name>
<dbReference type="RefSeq" id="WP_345203976.1">
    <property type="nucleotide sequence ID" value="NZ_BAABGM010000009.1"/>
</dbReference>
<keyword evidence="1" id="KW-0812">Transmembrane</keyword>
<organism evidence="2 3">
    <name type="scientific">Fodinibacter luteus</name>
    <dbReference type="NCBI Taxonomy" id="552064"/>
    <lineage>
        <taxon>Bacteria</taxon>
        <taxon>Bacillati</taxon>
        <taxon>Actinomycetota</taxon>
        <taxon>Actinomycetes</taxon>
        <taxon>Micrococcales</taxon>
        <taxon>Intrasporangiaceae</taxon>
        <taxon>Fodinibacter (ex Wang et al. 2009)</taxon>
    </lineage>
</organism>
<protein>
    <submittedName>
        <fullName evidence="2">DUF2306 domain-containing protein</fullName>
    </submittedName>
</protein>
<evidence type="ECO:0000313" key="3">
    <source>
        <dbReference type="Proteomes" id="UP001500945"/>
    </source>
</evidence>
<gene>
    <name evidence="2" type="ORF">GCM10023168_14040</name>
</gene>
<keyword evidence="1" id="KW-0472">Membrane</keyword>
<evidence type="ECO:0000256" key="1">
    <source>
        <dbReference type="SAM" id="Phobius"/>
    </source>
</evidence>
<sequence length="236" mass="24199">MSARTATASAAGPAALVALAVVPLTAGALRLVEVAGGPELLPADERFTGFPTALVLHVVGSVVFALLGVAQLVPGVRRRHPAWHRRAGRVVAAAGLVVALSALWLTLAYTPRAGNGEVLQGLRVVFGSAMAVSIVLGFAAVRRRDIAAHRAWMLRAYALGLAAGTQVLTEPLGTALFGEAVVVSDLAKGAGWVVNLAVAEWVIRRSAGTHAAGAVGRGVRDRVVDPARPRGSVGAR</sequence>